<dbReference type="Proteomes" id="UP000515154">
    <property type="component" value="Linkage group LG3"/>
</dbReference>
<dbReference type="RefSeq" id="XP_029633939.1">
    <property type="nucleotide sequence ID" value="XM_029778079.2"/>
</dbReference>
<feature type="compositionally biased region" description="Polar residues" evidence="2">
    <location>
        <begin position="883"/>
        <end position="897"/>
    </location>
</feature>
<protein>
    <submittedName>
        <fullName evidence="4">Probable serine/threonine-protein kinase DDB_G0282963 isoform X1</fullName>
    </submittedName>
</protein>
<feature type="region of interest" description="Disordered" evidence="2">
    <location>
        <begin position="1157"/>
        <end position="1176"/>
    </location>
</feature>
<feature type="region of interest" description="Disordered" evidence="2">
    <location>
        <begin position="879"/>
        <end position="898"/>
    </location>
</feature>
<sequence length="2009" mass="227804">MDMDDLNSWFDSNYQNDSQKFIEKNSLLKSLKDKIISSDKIMKLLQTKTNESAFLKKKLQNLAECLKQKERTSQELRSQVNNLLKGAELNKKLKADHELALTKKDSIIEDLKLKISYIESENKIFRESSEAYLAEKSKLKELVSVKELAEKKHSLSIEKKDKRIKVLTQNFEGNKQMLLELREKFNSLQKEMHKLKEQNKSFPPVFQDTAVTSPPPNLPSRDDEIARIISEMTLPIMLSPIPSEHNEEDDENSFCSLPDQNGCDDGSVDHFAEMLETEFLKGVDADSETNKVQDAVMLPNDNSCHLLQSPQNEDHLQVNPYQINENGINTTTIVCDKNSESGNDHLNAEQGCMKQDLEDGSSKQFESVPGTAIRTDVIQINDTELLPRSGNINSGDVSTPDSVTYHNVAYNYTDTMPSHGETLLNDKINTNPPAPRKCSNLFDENLKKSKENKEQDIISESLVEYQNDNDNKCDIKCGYNSDCSKANSNKILENHIAKDLSQTADNSKFDSVTFHEDAYNNTETLSVCGVTSLENEIDANLSVQRKCSDSSEGTLKISKDRKKRNIHKESLAKNQNDNDRNKSNTMCGYNSDYNKMNSKEVLGNHIEENSSETVDIKIGSLSAKIPAITKDLSEADLRLTISETFQLTQPPHHQNDIINYHHSQNNSQTLDTENFKDENLAVKNILDDKSLLHEFSLSKDDKSSNLSLLFNKSDSKLNNSETHFNNSEIKVNNLETKVNNSETEFNNSEIKFSNSETRFSNSETKFNNSETKFIDSETQFNDPKTKFNNPETIFNNPETKFNDSKTTFNNPETKSNNPETKFNNPETKFNNPETIFNNPETNFNNPETKFHNPETKFHNPETKFHNSETKFHNSETKFHNSETKFNNPETKFNNPETKFNDSEIKFNNSKKTNIISTSVSLPKISEIVIANNEMEDLNDRTSLVSNEPAALKLQEKVCTEINNGNTSSEEFNDFSDDSLDLDYNTSKKVGFQRNSVEYVADGEIKERHLIKIEHSYALETMNDEDSLIFSDSLSEQEIDSSLAKCYTTKPKPTTFINDLFGICSSDSESEKQFSNSDIPLKSVNNSDRIETSTNSDDPNPQIFPVKLKELQSEDIPLKSVNKSDRIETSTNSDDPNSQTFPVKLKELQSEDISLKSVNNSDRIESNKNSDDPNSQIFPVKLKELQSEEKTMPEDKNLLIRCDSFNTSLDVDDNNEDSQLSNFSIKTNMEHKKVTATGTACGDIKENSKPSQKVEEAPCIRTNVVNNKPSSHIKCSVTFLQHSTSLLDSIKSKSKAVENGKNNSVSSKQLGFEQVVDFCHNTEKSQSENIAHDTSYPKIFARESNETTSSNDSLTLIEEFILVAPLITPFPDTLEFIKKHSSHTDTVNSKYAVDQISTKSSVENPLPPHLSINFRKRPTENSILPNISSGNKNHVNSQDSKYPDEPVLKSSKQTPVKVFNLSHNLSSDQNVPSKISATFAHRRRLLNKSRSLNRSHHLLLSKKTGQLKEFKKESHITAVQTTEKLTKKQVQFESISDLKLKKAEEIKKCFVKAGEVIGDNSVTTSESKLPETSNVDIICKSVGQKKHKRLKIDKTSEDSTEEQLHKRQCKENRVIAEKTRSASHKVERELVNYWKSLSSPPSGTIEKIFNSRLEPALIINSLVLQIVKLLEASQYEMVQWYYIHSNAGQPTPYLSEKETRLFQLISVLNDRPDVNEFIPKLCDSIQKAVYNYGKESNHLGRWSLCRVYIALCRLQGHLSTARIFFYNTLCQLPSPQYMLFALTVSATWPLVLTFNREGGQVTLPQVIEHVVVNSIKGKHVDKKILRCLHKLCGWTLQAETKKNEVPRQLLAQLQGCLDATMSRDDTFRLMKGIELLSLQENWSWTNSLIRNRIGPLLKKYLSIEEPSESVTTVLSFILEMLGNLYLHGQTRDKTACYAVNYLLKPLLASKKVPQQISLCCANVLLKLFPFDPGTVYPTLEIWLSENPTEITSSLAETWATIKHKINNFRT</sequence>
<keyword evidence="4" id="KW-0808">Transferase</keyword>
<evidence type="ECO:0000256" key="1">
    <source>
        <dbReference type="SAM" id="Coils"/>
    </source>
</evidence>
<feature type="region of interest" description="Disordered" evidence="2">
    <location>
        <begin position="1420"/>
        <end position="1447"/>
    </location>
</feature>
<feature type="compositionally biased region" description="Polar residues" evidence="2">
    <location>
        <begin position="1128"/>
        <end position="1140"/>
    </location>
</feature>
<feature type="region of interest" description="Disordered" evidence="2">
    <location>
        <begin position="1114"/>
        <end position="1141"/>
    </location>
</feature>
<keyword evidence="4" id="KW-0418">Kinase</keyword>
<feature type="compositionally biased region" description="Polar residues" evidence="2">
    <location>
        <begin position="1420"/>
        <end position="1439"/>
    </location>
</feature>
<proteinExistence type="predicted"/>
<feature type="compositionally biased region" description="Polar residues" evidence="2">
    <location>
        <begin position="1072"/>
        <end position="1098"/>
    </location>
</feature>
<keyword evidence="3" id="KW-1185">Reference proteome</keyword>
<name>A0A6P7S6L8_9MOLL</name>
<dbReference type="SUPFAM" id="SSF57997">
    <property type="entry name" value="Tropomyosin"/>
    <property type="match status" value="1"/>
</dbReference>
<feature type="compositionally biased region" description="Basic and acidic residues" evidence="2">
    <location>
        <begin position="1161"/>
        <end position="1170"/>
    </location>
</feature>
<reference evidence="4" key="1">
    <citation type="submission" date="2025-08" db="UniProtKB">
        <authorList>
            <consortium name="RefSeq"/>
        </authorList>
    </citation>
    <scope>IDENTIFICATION</scope>
</reference>
<gene>
    <name evidence="4" type="primary">LOC115209629</name>
</gene>
<organism evidence="3 4">
    <name type="scientific">Octopus sinensis</name>
    <name type="common">East Asian common octopus</name>
    <dbReference type="NCBI Taxonomy" id="2607531"/>
    <lineage>
        <taxon>Eukaryota</taxon>
        <taxon>Metazoa</taxon>
        <taxon>Spiralia</taxon>
        <taxon>Lophotrochozoa</taxon>
        <taxon>Mollusca</taxon>
        <taxon>Cephalopoda</taxon>
        <taxon>Coleoidea</taxon>
        <taxon>Octopodiformes</taxon>
        <taxon>Octopoda</taxon>
        <taxon>Incirrata</taxon>
        <taxon>Octopodidae</taxon>
        <taxon>Octopus</taxon>
    </lineage>
</organism>
<feature type="region of interest" description="Disordered" evidence="2">
    <location>
        <begin position="560"/>
        <end position="585"/>
    </location>
</feature>
<feature type="region of interest" description="Disordered" evidence="2">
    <location>
        <begin position="780"/>
        <end position="844"/>
    </location>
</feature>
<evidence type="ECO:0000313" key="4">
    <source>
        <dbReference type="RefSeq" id="XP_029633939.1"/>
    </source>
</evidence>
<dbReference type="GO" id="GO:0016301">
    <property type="term" value="F:kinase activity"/>
    <property type="evidence" value="ECO:0007669"/>
    <property type="project" value="UniProtKB-KW"/>
</dbReference>
<feature type="compositionally biased region" description="Polar residues" evidence="2">
    <location>
        <begin position="780"/>
        <end position="835"/>
    </location>
</feature>
<dbReference type="KEGG" id="osn:115209629"/>
<accession>A0A6P7S6L8</accession>
<keyword evidence="1" id="KW-0175">Coiled coil</keyword>
<feature type="compositionally biased region" description="Basic and acidic residues" evidence="2">
    <location>
        <begin position="567"/>
        <end position="582"/>
    </location>
</feature>
<evidence type="ECO:0000256" key="2">
    <source>
        <dbReference type="SAM" id="MobiDB-lite"/>
    </source>
</evidence>
<feature type="coiled-coil region" evidence="1">
    <location>
        <begin position="55"/>
        <end position="86"/>
    </location>
</feature>
<evidence type="ECO:0000313" key="3">
    <source>
        <dbReference type="Proteomes" id="UP000515154"/>
    </source>
</evidence>
<feature type="coiled-coil region" evidence="1">
    <location>
        <begin position="724"/>
        <end position="751"/>
    </location>
</feature>
<feature type="region of interest" description="Disordered" evidence="2">
    <location>
        <begin position="1069"/>
        <end position="1102"/>
    </location>
</feature>